<evidence type="ECO:0000313" key="3">
    <source>
        <dbReference type="Proteomes" id="UP000294489"/>
    </source>
</evidence>
<dbReference type="GO" id="GO:0015074">
    <property type="term" value="P:DNA integration"/>
    <property type="evidence" value="ECO:0007669"/>
    <property type="project" value="InterPro"/>
</dbReference>
<reference evidence="2 3" key="1">
    <citation type="submission" date="2019-03" db="EMBL/GenBank/DDBJ databases">
        <title>Freshwater and sediment microbial communities from various areas in North America, analyzing microbe dynamics in response to fracking.</title>
        <authorList>
            <person name="Lamendella R."/>
        </authorList>
    </citation>
    <scope>NUCLEOTIDE SEQUENCE [LARGE SCALE GENOMIC DNA]</scope>
    <source>
        <strain evidence="2 3">6_TX</strain>
    </source>
</reference>
<dbReference type="InterPro" id="IPR012337">
    <property type="entry name" value="RNaseH-like_sf"/>
</dbReference>
<dbReference type="AlphaFoldDB" id="A0A4R8FGL4"/>
<comment type="caution">
    <text evidence="2">The sequence shown here is derived from an EMBL/GenBank/DDBJ whole genome shotgun (WGS) entry which is preliminary data.</text>
</comment>
<dbReference type="InterPro" id="IPR039537">
    <property type="entry name" value="Retrotran_Ty1/copia-like"/>
</dbReference>
<sequence length="188" mass="21868">MCTSTSSTCLRCPTRSKKRYLYVAIDRATRWVYLEIRSSQSAKDACAFMKQVEEKAPFKIQTVLTDNGKSFTDRFTRAGERKPSGRHPFDQECQAHDIEHRLIKPGKPQTNGMVERFNGRISDVLATRRYASAEDLEQTLKRYTWLYNHHIPQKALHHQSPIATMKEWQTKRPELFTKRVVNHTGPDT</sequence>
<feature type="domain" description="Integrase catalytic" evidence="1">
    <location>
        <begin position="1"/>
        <end position="169"/>
    </location>
</feature>
<evidence type="ECO:0000313" key="2">
    <source>
        <dbReference type="EMBL" id="TDX22978.1"/>
    </source>
</evidence>
<dbReference type="Pfam" id="PF00665">
    <property type="entry name" value="rve"/>
    <property type="match status" value="1"/>
</dbReference>
<name>A0A4R8FGL4_9GAMM</name>
<dbReference type="InterPro" id="IPR036397">
    <property type="entry name" value="RNaseH_sf"/>
</dbReference>
<dbReference type="GO" id="GO:0003676">
    <property type="term" value="F:nucleic acid binding"/>
    <property type="evidence" value="ECO:0007669"/>
    <property type="project" value="InterPro"/>
</dbReference>
<protein>
    <submittedName>
        <fullName evidence="2">Integrase-like protein</fullName>
    </submittedName>
</protein>
<dbReference type="SUPFAM" id="SSF53098">
    <property type="entry name" value="Ribonuclease H-like"/>
    <property type="match status" value="1"/>
</dbReference>
<dbReference type="PANTHER" id="PTHR42648:SF18">
    <property type="entry name" value="RETROTRANSPOSON, UNCLASSIFIED-LIKE PROTEIN"/>
    <property type="match status" value="1"/>
</dbReference>
<dbReference type="EMBL" id="SOEC01000026">
    <property type="protein sequence ID" value="TDX22978.1"/>
    <property type="molecule type" value="Genomic_DNA"/>
</dbReference>
<dbReference type="PROSITE" id="PS50994">
    <property type="entry name" value="INTEGRASE"/>
    <property type="match status" value="1"/>
</dbReference>
<organism evidence="2 3">
    <name type="scientific">Modicisalibacter xianhensis</name>
    <dbReference type="NCBI Taxonomy" id="442341"/>
    <lineage>
        <taxon>Bacteria</taxon>
        <taxon>Pseudomonadati</taxon>
        <taxon>Pseudomonadota</taxon>
        <taxon>Gammaproteobacteria</taxon>
        <taxon>Oceanospirillales</taxon>
        <taxon>Halomonadaceae</taxon>
        <taxon>Modicisalibacter</taxon>
    </lineage>
</organism>
<gene>
    <name evidence="2" type="ORF">DFO67_12648</name>
</gene>
<dbReference type="Gene3D" id="3.30.420.10">
    <property type="entry name" value="Ribonuclease H-like superfamily/Ribonuclease H"/>
    <property type="match status" value="1"/>
</dbReference>
<evidence type="ECO:0000259" key="1">
    <source>
        <dbReference type="PROSITE" id="PS50994"/>
    </source>
</evidence>
<dbReference type="PANTHER" id="PTHR42648">
    <property type="entry name" value="TRANSPOSASE, PUTATIVE-RELATED"/>
    <property type="match status" value="1"/>
</dbReference>
<proteinExistence type="predicted"/>
<accession>A0A4R8FGL4</accession>
<dbReference type="InterPro" id="IPR001584">
    <property type="entry name" value="Integrase_cat-core"/>
</dbReference>
<dbReference type="Proteomes" id="UP000294489">
    <property type="component" value="Unassembled WGS sequence"/>
</dbReference>